<sequence>MTSPAQARTYIFHATATPYLDLLSILHISHTDYTTQTLLILLAAGTITTYLLSIRWLSEKLLATDPPVMAFPEQDAPHGKKEVREGRKKQVVSNEEGGHHWSLRGLVYGASAVFFALPALYLHAHPPKDFPPLVLTLRPLLHFTFLSLALYLTLTLLLATIFLFCLERGLFFALRHLQLSRQRRIARRGRDAWIDPVDAGVIKVVKEVHRVVERMWGDVWGWEVWVGKRGGVWGGVAGGGGGGGGGRGGGRGGCGKEERRRV</sequence>
<feature type="compositionally biased region" description="Gly residues" evidence="1">
    <location>
        <begin position="238"/>
        <end position="253"/>
    </location>
</feature>
<keyword evidence="2" id="KW-0812">Transmembrane</keyword>
<feature type="transmembrane region" description="Helical" evidence="2">
    <location>
        <begin position="105"/>
        <end position="124"/>
    </location>
</feature>
<evidence type="ECO:0000313" key="3">
    <source>
        <dbReference type="EMBL" id="RPA74281.1"/>
    </source>
</evidence>
<keyword evidence="2" id="KW-1133">Transmembrane helix</keyword>
<evidence type="ECO:0000313" key="4">
    <source>
        <dbReference type="Proteomes" id="UP000275078"/>
    </source>
</evidence>
<organism evidence="3 4">
    <name type="scientific">Ascobolus immersus RN42</name>
    <dbReference type="NCBI Taxonomy" id="1160509"/>
    <lineage>
        <taxon>Eukaryota</taxon>
        <taxon>Fungi</taxon>
        <taxon>Dikarya</taxon>
        <taxon>Ascomycota</taxon>
        <taxon>Pezizomycotina</taxon>
        <taxon>Pezizomycetes</taxon>
        <taxon>Pezizales</taxon>
        <taxon>Ascobolaceae</taxon>
        <taxon>Ascobolus</taxon>
    </lineage>
</organism>
<dbReference type="AlphaFoldDB" id="A0A3N4HQF0"/>
<dbReference type="Proteomes" id="UP000275078">
    <property type="component" value="Unassembled WGS sequence"/>
</dbReference>
<keyword evidence="4" id="KW-1185">Reference proteome</keyword>
<feature type="region of interest" description="Disordered" evidence="1">
    <location>
        <begin position="238"/>
        <end position="262"/>
    </location>
</feature>
<evidence type="ECO:0000256" key="2">
    <source>
        <dbReference type="SAM" id="Phobius"/>
    </source>
</evidence>
<reference evidence="3 4" key="1">
    <citation type="journal article" date="2018" name="Nat. Ecol. Evol.">
        <title>Pezizomycetes genomes reveal the molecular basis of ectomycorrhizal truffle lifestyle.</title>
        <authorList>
            <person name="Murat C."/>
            <person name="Payen T."/>
            <person name="Noel B."/>
            <person name="Kuo A."/>
            <person name="Morin E."/>
            <person name="Chen J."/>
            <person name="Kohler A."/>
            <person name="Krizsan K."/>
            <person name="Balestrini R."/>
            <person name="Da Silva C."/>
            <person name="Montanini B."/>
            <person name="Hainaut M."/>
            <person name="Levati E."/>
            <person name="Barry K.W."/>
            <person name="Belfiori B."/>
            <person name="Cichocki N."/>
            <person name="Clum A."/>
            <person name="Dockter R.B."/>
            <person name="Fauchery L."/>
            <person name="Guy J."/>
            <person name="Iotti M."/>
            <person name="Le Tacon F."/>
            <person name="Lindquist E.A."/>
            <person name="Lipzen A."/>
            <person name="Malagnac F."/>
            <person name="Mello A."/>
            <person name="Molinier V."/>
            <person name="Miyauchi S."/>
            <person name="Poulain J."/>
            <person name="Riccioni C."/>
            <person name="Rubini A."/>
            <person name="Sitrit Y."/>
            <person name="Splivallo R."/>
            <person name="Traeger S."/>
            <person name="Wang M."/>
            <person name="Zifcakova L."/>
            <person name="Wipf D."/>
            <person name="Zambonelli A."/>
            <person name="Paolocci F."/>
            <person name="Nowrousian M."/>
            <person name="Ottonello S."/>
            <person name="Baldrian P."/>
            <person name="Spatafora J.W."/>
            <person name="Henrissat B."/>
            <person name="Nagy L.G."/>
            <person name="Aury J.M."/>
            <person name="Wincker P."/>
            <person name="Grigoriev I.V."/>
            <person name="Bonfante P."/>
            <person name="Martin F.M."/>
        </authorList>
    </citation>
    <scope>NUCLEOTIDE SEQUENCE [LARGE SCALE GENOMIC DNA]</scope>
    <source>
        <strain evidence="3 4">RN42</strain>
    </source>
</reference>
<feature type="transmembrane region" description="Helical" evidence="2">
    <location>
        <begin position="144"/>
        <end position="166"/>
    </location>
</feature>
<name>A0A3N4HQF0_ASCIM</name>
<evidence type="ECO:0000256" key="1">
    <source>
        <dbReference type="SAM" id="MobiDB-lite"/>
    </source>
</evidence>
<keyword evidence="2" id="KW-0472">Membrane</keyword>
<protein>
    <submittedName>
        <fullName evidence="3">Uncharacterized protein</fullName>
    </submittedName>
</protein>
<accession>A0A3N4HQF0</accession>
<feature type="transmembrane region" description="Helical" evidence="2">
    <location>
        <begin position="33"/>
        <end position="52"/>
    </location>
</feature>
<dbReference type="EMBL" id="ML119795">
    <property type="protein sequence ID" value="RPA74281.1"/>
    <property type="molecule type" value="Genomic_DNA"/>
</dbReference>
<gene>
    <name evidence="3" type="ORF">BJ508DRAFT_366342</name>
</gene>
<proteinExistence type="predicted"/>